<keyword evidence="3" id="KW-0808">Transferase</keyword>
<evidence type="ECO:0000313" key="9">
    <source>
        <dbReference type="EMBL" id="GAA0362995.1"/>
    </source>
</evidence>
<keyword evidence="4 7" id="KW-0547">Nucleotide-binding</keyword>
<dbReference type="InterPro" id="IPR000719">
    <property type="entry name" value="Prot_kinase_dom"/>
</dbReference>
<evidence type="ECO:0000256" key="3">
    <source>
        <dbReference type="ARBA" id="ARBA00022679"/>
    </source>
</evidence>
<dbReference type="SUPFAM" id="SSF56112">
    <property type="entry name" value="Protein kinase-like (PK-like)"/>
    <property type="match status" value="1"/>
</dbReference>
<dbReference type="Proteomes" id="UP001501822">
    <property type="component" value="Unassembled WGS sequence"/>
</dbReference>
<evidence type="ECO:0000256" key="5">
    <source>
        <dbReference type="ARBA" id="ARBA00022777"/>
    </source>
</evidence>
<dbReference type="PANTHER" id="PTHR43289">
    <property type="entry name" value="MITOGEN-ACTIVATED PROTEIN KINASE KINASE KINASE 20-RELATED"/>
    <property type="match status" value="1"/>
</dbReference>
<feature type="binding site" evidence="7">
    <location>
        <position position="38"/>
    </location>
    <ligand>
        <name>ATP</name>
        <dbReference type="ChEBI" id="CHEBI:30616"/>
    </ligand>
</feature>
<dbReference type="PROSITE" id="PS00107">
    <property type="entry name" value="PROTEIN_KINASE_ATP"/>
    <property type="match status" value="1"/>
</dbReference>
<dbReference type="Gene3D" id="1.10.510.10">
    <property type="entry name" value="Transferase(Phosphotransferase) domain 1"/>
    <property type="match status" value="1"/>
</dbReference>
<dbReference type="RefSeq" id="WP_252806262.1">
    <property type="nucleotide sequence ID" value="NZ_BAAABM010000056.1"/>
</dbReference>
<evidence type="ECO:0000259" key="8">
    <source>
        <dbReference type="PROSITE" id="PS50011"/>
    </source>
</evidence>
<keyword evidence="6 7" id="KW-0067">ATP-binding</keyword>
<dbReference type="InterPro" id="IPR017441">
    <property type="entry name" value="Protein_kinase_ATP_BS"/>
</dbReference>
<reference evidence="9 10" key="1">
    <citation type="journal article" date="2019" name="Int. J. Syst. Evol. Microbiol.">
        <title>The Global Catalogue of Microorganisms (GCM) 10K type strain sequencing project: providing services to taxonomists for standard genome sequencing and annotation.</title>
        <authorList>
            <consortium name="The Broad Institute Genomics Platform"/>
            <consortium name="The Broad Institute Genome Sequencing Center for Infectious Disease"/>
            <person name="Wu L."/>
            <person name="Ma J."/>
        </authorList>
    </citation>
    <scope>NUCLEOTIDE SEQUENCE [LARGE SCALE GENOMIC DNA]</scope>
    <source>
        <strain evidence="9 10">JCM 3146</strain>
    </source>
</reference>
<sequence length="657" mass="65662">MGDWALPGYSEVRELGKGGFGRVVLARHDASGAHVAVKYLTADLLADQRFVGGFRAEARILRQLDSPHIARLYDFVESGDGAAIVMEAVDGIALRELLDRDAPLEPQAALAVLKGSLLGLGTAHERGVVHRDYKPQNVLVQAGGQSKLIDFGIALRSGQSGEILGTPPYMAPEQWQGAPAAPATDVYAATCVFFECVTGHTPFQGDTPQTYRIQHTNARVPLHELPDAVRGLVARGMAKHPAERPVGAAAFVTELENVATDAYGPDWESDGWRRLAEAAAGLAALFPLAAILASGSGAPAGGIAAGGAAGGGGGSVAGSGAAASGAAGGGAGGTGATAGSGATGAGGGAAGAGGGGAHAAGGAGHAAAQGAAKGLLSSAGAKAAVAIAGAVVVGSAGTAVVVSRGGGGHPAARRTRPAAAAQPLTVNVAASSRTLRRGRTMITRYVQVSGLKDQTVQAKINKALRTPVDKTLAEFKTAFVMQPAQAGSAPTGTLESAAAVGLGGPKLLSVTYTFADSSDANRQIPASSQFTVILDLATGRALGTADLLLPAARTAAGAHGLARVLDPQGNGAVCAPGRPLTGRDLGRGLEISPTVTGITFTIRNWIDLGCPHADVGRAFDVPYAKLGTYVRPEFVATAKASRPGTGTKTVAPAPTHS</sequence>
<dbReference type="InterPro" id="IPR011009">
    <property type="entry name" value="Kinase-like_dom_sf"/>
</dbReference>
<protein>
    <recommendedName>
        <fullName evidence="1">non-specific serine/threonine protein kinase</fullName>
        <ecNumber evidence="1">2.7.11.1</ecNumber>
    </recommendedName>
</protein>
<evidence type="ECO:0000256" key="2">
    <source>
        <dbReference type="ARBA" id="ARBA00022527"/>
    </source>
</evidence>
<keyword evidence="10" id="KW-1185">Reference proteome</keyword>
<feature type="domain" description="Protein kinase" evidence="8">
    <location>
        <begin position="9"/>
        <end position="258"/>
    </location>
</feature>
<keyword evidence="2" id="KW-0723">Serine/threonine-protein kinase</keyword>
<evidence type="ECO:0000313" key="10">
    <source>
        <dbReference type="Proteomes" id="UP001501822"/>
    </source>
</evidence>
<evidence type="ECO:0000256" key="1">
    <source>
        <dbReference type="ARBA" id="ARBA00012513"/>
    </source>
</evidence>
<dbReference type="PANTHER" id="PTHR43289:SF6">
    <property type="entry name" value="SERINE_THREONINE-PROTEIN KINASE NEKL-3"/>
    <property type="match status" value="1"/>
</dbReference>
<proteinExistence type="predicted"/>
<evidence type="ECO:0000256" key="7">
    <source>
        <dbReference type="PROSITE-ProRule" id="PRU10141"/>
    </source>
</evidence>
<dbReference type="EC" id="2.7.11.1" evidence="1"/>
<comment type="caution">
    <text evidence="9">The sequence shown here is derived from an EMBL/GenBank/DDBJ whole genome shotgun (WGS) entry which is preliminary data.</text>
</comment>
<name>A0ABN0XFR0_9ACTN</name>
<dbReference type="PROSITE" id="PS00108">
    <property type="entry name" value="PROTEIN_KINASE_ST"/>
    <property type="match status" value="1"/>
</dbReference>
<keyword evidence="5" id="KW-0418">Kinase</keyword>
<dbReference type="Pfam" id="PF00069">
    <property type="entry name" value="Pkinase"/>
    <property type="match status" value="1"/>
</dbReference>
<evidence type="ECO:0000256" key="4">
    <source>
        <dbReference type="ARBA" id="ARBA00022741"/>
    </source>
</evidence>
<dbReference type="InterPro" id="IPR008271">
    <property type="entry name" value="Ser/Thr_kinase_AS"/>
</dbReference>
<evidence type="ECO:0000256" key="6">
    <source>
        <dbReference type="ARBA" id="ARBA00022840"/>
    </source>
</evidence>
<dbReference type="CDD" id="cd14014">
    <property type="entry name" value="STKc_PknB_like"/>
    <property type="match status" value="1"/>
</dbReference>
<gene>
    <name evidence="9" type="ORF">GCM10010151_61290</name>
</gene>
<organism evidence="9 10">
    <name type="scientific">Actinoallomurus spadix</name>
    <dbReference type="NCBI Taxonomy" id="79912"/>
    <lineage>
        <taxon>Bacteria</taxon>
        <taxon>Bacillati</taxon>
        <taxon>Actinomycetota</taxon>
        <taxon>Actinomycetes</taxon>
        <taxon>Streptosporangiales</taxon>
        <taxon>Thermomonosporaceae</taxon>
        <taxon>Actinoallomurus</taxon>
    </lineage>
</organism>
<dbReference type="PROSITE" id="PS50011">
    <property type="entry name" value="PROTEIN_KINASE_DOM"/>
    <property type="match status" value="1"/>
</dbReference>
<accession>A0ABN0XFR0</accession>
<dbReference type="EMBL" id="BAAABM010000056">
    <property type="protein sequence ID" value="GAA0362995.1"/>
    <property type="molecule type" value="Genomic_DNA"/>
</dbReference>